<feature type="transmembrane region" description="Helical" evidence="6">
    <location>
        <begin position="264"/>
        <end position="286"/>
    </location>
</feature>
<feature type="transmembrane region" description="Helical" evidence="6">
    <location>
        <begin position="237"/>
        <end position="257"/>
    </location>
</feature>
<evidence type="ECO:0000256" key="5">
    <source>
        <dbReference type="ARBA" id="ARBA00023136"/>
    </source>
</evidence>
<dbReference type="OrthoDB" id="3821087at2"/>
<accession>A0A1I1PGG1</accession>
<keyword evidence="9" id="KW-1185">Reference proteome</keyword>
<dbReference type="Pfam" id="PF00892">
    <property type="entry name" value="EamA"/>
    <property type="match status" value="2"/>
</dbReference>
<feature type="transmembrane region" description="Helical" evidence="6">
    <location>
        <begin position="85"/>
        <end position="105"/>
    </location>
</feature>
<reference evidence="8 9" key="1">
    <citation type="submission" date="2016-10" db="EMBL/GenBank/DDBJ databases">
        <authorList>
            <person name="de Groot N.N."/>
        </authorList>
    </citation>
    <scope>NUCLEOTIDE SEQUENCE [LARGE SCALE GENOMIC DNA]</scope>
    <source>
        <strain evidence="8 9">CGMCC 4.5739</strain>
    </source>
</reference>
<feature type="transmembrane region" description="Helical" evidence="6">
    <location>
        <begin position="111"/>
        <end position="131"/>
    </location>
</feature>
<name>A0A1I1PGG1_9ACTN</name>
<feature type="domain" description="EamA" evidence="7">
    <location>
        <begin position="171"/>
        <end position="307"/>
    </location>
</feature>
<dbReference type="PANTHER" id="PTHR32322:SF2">
    <property type="entry name" value="EAMA DOMAIN-CONTAINING PROTEIN"/>
    <property type="match status" value="1"/>
</dbReference>
<dbReference type="InterPro" id="IPR037185">
    <property type="entry name" value="EmrE-like"/>
</dbReference>
<evidence type="ECO:0000259" key="7">
    <source>
        <dbReference type="Pfam" id="PF00892"/>
    </source>
</evidence>
<feature type="transmembrane region" description="Helical" evidence="6">
    <location>
        <begin position="172"/>
        <end position="190"/>
    </location>
</feature>
<comment type="subcellular location">
    <subcellularLocation>
        <location evidence="1">Membrane</location>
        <topology evidence="1">Multi-pass membrane protein</topology>
    </subcellularLocation>
</comment>
<dbReference type="Proteomes" id="UP000199207">
    <property type="component" value="Unassembled WGS sequence"/>
</dbReference>
<dbReference type="InterPro" id="IPR000620">
    <property type="entry name" value="EamA_dom"/>
</dbReference>
<dbReference type="SUPFAM" id="SSF103481">
    <property type="entry name" value="Multidrug resistance efflux transporter EmrE"/>
    <property type="match status" value="2"/>
</dbReference>
<dbReference type="GO" id="GO:0016020">
    <property type="term" value="C:membrane"/>
    <property type="evidence" value="ECO:0007669"/>
    <property type="project" value="UniProtKB-SubCell"/>
</dbReference>
<evidence type="ECO:0000256" key="1">
    <source>
        <dbReference type="ARBA" id="ARBA00004141"/>
    </source>
</evidence>
<evidence type="ECO:0000313" key="8">
    <source>
        <dbReference type="EMBL" id="SFD08929.1"/>
    </source>
</evidence>
<proteinExistence type="inferred from homology"/>
<feature type="transmembrane region" description="Helical" evidence="6">
    <location>
        <begin position="202"/>
        <end position="222"/>
    </location>
</feature>
<sequence>MPHRYQPASSAMPVVRGLAFVIIAATAWGTAGAAAALLFDSSGLGPVALTFWRTAGGLALLLAFRPLRRRSAPAVRTAAEPLRPRVVRIAVLGAGLTVFQTAYFAGVRDTGLAVGTVVTLGAGPVLIALGARLWMGERLGRGGAVAVAGALAGLLILVLGGSGQAGTVRPSGVLWALLSAAGYSAVTLFTRGLRRSGRGADPYATTVSSFAVCAACLLPPALLEGLLPGTADLGRTLWLLVYLAAVPTALGYALYFAGLAAVRAATASVIVLIEPVTAAVVAVLVLGERLTAPTLAGTAVLLAAVAALAVAEARSGAGAGREVVRGGAVRLRAVGREERAVHHGDRDDTAPVRE</sequence>
<feature type="transmembrane region" description="Helical" evidence="6">
    <location>
        <begin position="43"/>
        <end position="64"/>
    </location>
</feature>
<protein>
    <submittedName>
        <fullName evidence="8">Drug/metabolite transporter, DME family</fullName>
    </submittedName>
</protein>
<dbReference type="STRING" id="910347.SAMN05421773_109172"/>
<comment type="similarity">
    <text evidence="2">Belongs to the EamA transporter family.</text>
</comment>
<evidence type="ECO:0000256" key="2">
    <source>
        <dbReference type="ARBA" id="ARBA00007362"/>
    </source>
</evidence>
<feature type="transmembrane region" description="Helical" evidence="6">
    <location>
        <begin position="143"/>
        <end position="160"/>
    </location>
</feature>
<keyword evidence="5 6" id="KW-0472">Membrane</keyword>
<dbReference type="InterPro" id="IPR050638">
    <property type="entry name" value="AA-Vitamin_Transporters"/>
</dbReference>
<dbReference type="PANTHER" id="PTHR32322">
    <property type="entry name" value="INNER MEMBRANE TRANSPORTER"/>
    <property type="match status" value="1"/>
</dbReference>
<dbReference type="EMBL" id="FOLM01000009">
    <property type="protein sequence ID" value="SFD08929.1"/>
    <property type="molecule type" value="Genomic_DNA"/>
</dbReference>
<evidence type="ECO:0000256" key="4">
    <source>
        <dbReference type="ARBA" id="ARBA00022989"/>
    </source>
</evidence>
<dbReference type="AlphaFoldDB" id="A0A1I1PGG1"/>
<evidence type="ECO:0000313" key="9">
    <source>
        <dbReference type="Proteomes" id="UP000199207"/>
    </source>
</evidence>
<keyword evidence="4 6" id="KW-1133">Transmembrane helix</keyword>
<gene>
    <name evidence="8" type="ORF">SAMN05421773_109172</name>
</gene>
<feature type="transmembrane region" description="Helical" evidence="6">
    <location>
        <begin position="292"/>
        <end position="311"/>
    </location>
</feature>
<evidence type="ECO:0000256" key="3">
    <source>
        <dbReference type="ARBA" id="ARBA00022692"/>
    </source>
</evidence>
<feature type="domain" description="EamA" evidence="7">
    <location>
        <begin position="16"/>
        <end position="158"/>
    </location>
</feature>
<organism evidence="8 9">
    <name type="scientific">Streptomyces aidingensis</name>
    <dbReference type="NCBI Taxonomy" id="910347"/>
    <lineage>
        <taxon>Bacteria</taxon>
        <taxon>Bacillati</taxon>
        <taxon>Actinomycetota</taxon>
        <taxon>Actinomycetes</taxon>
        <taxon>Kitasatosporales</taxon>
        <taxon>Streptomycetaceae</taxon>
        <taxon>Streptomyces</taxon>
    </lineage>
</organism>
<evidence type="ECO:0000256" key="6">
    <source>
        <dbReference type="SAM" id="Phobius"/>
    </source>
</evidence>
<keyword evidence="3 6" id="KW-0812">Transmembrane</keyword>